<evidence type="ECO:0000256" key="1">
    <source>
        <dbReference type="SAM" id="SignalP"/>
    </source>
</evidence>
<dbReference type="Proteomes" id="UP000620124">
    <property type="component" value="Unassembled WGS sequence"/>
</dbReference>
<keyword evidence="3" id="KW-1185">Reference proteome</keyword>
<dbReference type="EMBL" id="JACAZI010000009">
    <property type="protein sequence ID" value="KAF7352299.1"/>
    <property type="molecule type" value="Genomic_DNA"/>
</dbReference>
<organism evidence="2 3">
    <name type="scientific">Mycena venus</name>
    <dbReference type="NCBI Taxonomy" id="2733690"/>
    <lineage>
        <taxon>Eukaryota</taxon>
        <taxon>Fungi</taxon>
        <taxon>Dikarya</taxon>
        <taxon>Basidiomycota</taxon>
        <taxon>Agaricomycotina</taxon>
        <taxon>Agaricomycetes</taxon>
        <taxon>Agaricomycetidae</taxon>
        <taxon>Agaricales</taxon>
        <taxon>Marasmiineae</taxon>
        <taxon>Mycenaceae</taxon>
        <taxon>Mycena</taxon>
    </lineage>
</organism>
<dbReference type="OrthoDB" id="3069665at2759"/>
<dbReference type="AlphaFoldDB" id="A0A8H7CVR2"/>
<feature type="signal peptide" evidence="1">
    <location>
        <begin position="1"/>
        <end position="21"/>
    </location>
</feature>
<protein>
    <submittedName>
        <fullName evidence="2">Uncharacterized protein</fullName>
    </submittedName>
</protein>
<name>A0A8H7CVR2_9AGAR</name>
<evidence type="ECO:0000313" key="3">
    <source>
        <dbReference type="Proteomes" id="UP000620124"/>
    </source>
</evidence>
<comment type="caution">
    <text evidence="2">The sequence shown here is derived from an EMBL/GenBank/DDBJ whole genome shotgun (WGS) entry which is preliminary data.</text>
</comment>
<sequence>MPSSTNLILCLLFSCLHLWRALQCTLHELEPPARQDRARTLVAVVLINDIVLLGLFQYLYGTAARQLGVTCKVAAIDKIIIPQRARLLLLPPVPSHLSTVAHNSSRLPFSVPQPFWHWRVLHRPSVTLKSFPDRTAANIIPKCAWLLLLPPVPVNTPAIMGNTLRMPPATFSVARPFWRWRVSYRPPFPLIGNTTALALVTGRVSFSLPFVSSITGGRFGIQDSKLSFVRITELPITGLGFSRNEDTISKDGIAIEEVEEDLKDVFVSSSHQEETFEVSSSQDIPVDGRYSRLPLLQHVAAAALLRKLQLKVVEELCYASSEEVVDDKSVQGIEAVEVVDNVSPEGATENVTQEATGVEPVEEIEKLVAPNVAEDTQEENVVDDTTQTLFVKAPSSPPSPEEKKIEVVSTDPAFVVPLFEELELPSYEQFAEDAPPEPLFEKSAFAPLIHVIHRPPPLAILATHTRVKPCEPRASQLSLLARLVSRMPAPVAEPISV</sequence>
<gene>
    <name evidence="2" type="ORF">MVEN_01193600</name>
</gene>
<proteinExistence type="predicted"/>
<accession>A0A8H7CVR2</accession>
<keyword evidence="1" id="KW-0732">Signal</keyword>
<feature type="chain" id="PRO_5034021979" evidence="1">
    <location>
        <begin position="22"/>
        <end position="497"/>
    </location>
</feature>
<evidence type="ECO:0000313" key="2">
    <source>
        <dbReference type="EMBL" id="KAF7352299.1"/>
    </source>
</evidence>
<reference evidence="2" key="1">
    <citation type="submission" date="2020-05" db="EMBL/GenBank/DDBJ databases">
        <title>Mycena genomes resolve the evolution of fungal bioluminescence.</title>
        <authorList>
            <person name="Tsai I.J."/>
        </authorList>
    </citation>
    <scope>NUCLEOTIDE SEQUENCE</scope>
    <source>
        <strain evidence="2">CCC161011</strain>
    </source>
</reference>